<accession>A0A6L9UFU7</accession>
<sequence length="103" mass="11656">MTNWINACSTADIEAEDSMRFDHNGRTYAIYRNHLDEYYCTDGLCTHEEVHLVGGLVIENTIACPKHSSIFDFTTGEVETPPACENLRTYPVRLDGERVMIGL</sequence>
<comment type="similarity">
    <text evidence="6">Belongs to the bacterial ring-hydroxylating dioxygenase ferredoxin component family.</text>
</comment>
<evidence type="ECO:0000256" key="4">
    <source>
        <dbReference type="ARBA" id="ARBA00023014"/>
    </source>
</evidence>
<dbReference type="PROSITE" id="PS51296">
    <property type="entry name" value="RIESKE"/>
    <property type="match status" value="1"/>
</dbReference>
<name>A0A6L9UFU7_9HYPH</name>
<dbReference type="PANTHER" id="PTHR21496">
    <property type="entry name" value="FERREDOXIN-RELATED"/>
    <property type="match status" value="1"/>
</dbReference>
<evidence type="ECO:0000256" key="6">
    <source>
        <dbReference type="ARBA" id="ARBA00038001"/>
    </source>
</evidence>
<evidence type="ECO:0000259" key="7">
    <source>
        <dbReference type="PROSITE" id="PS51296"/>
    </source>
</evidence>
<dbReference type="GO" id="GO:0051537">
    <property type="term" value="F:2 iron, 2 sulfur cluster binding"/>
    <property type="evidence" value="ECO:0007669"/>
    <property type="project" value="UniProtKB-KW"/>
</dbReference>
<comment type="caution">
    <text evidence="8">The sequence shown here is derived from an EMBL/GenBank/DDBJ whole genome shotgun (WGS) entry which is preliminary data.</text>
</comment>
<dbReference type="EMBL" id="WUEY01000044">
    <property type="protein sequence ID" value="NEI74903.1"/>
    <property type="molecule type" value="Genomic_DNA"/>
</dbReference>
<dbReference type="Proteomes" id="UP000483035">
    <property type="component" value="Unassembled WGS sequence"/>
</dbReference>
<dbReference type="NCBIfam" id="TIGR02377">
    <property type="entry name" value="MocE_fam_FeS"/>
    <property type="match status" value="1"/>
</dbReference>
<dbReference type="PANTHER" id="PTHR21496:SF0">
    <property type="entry name" value="RIESKE DOMAIN-CONTAINING PROTEIN"/>
    <property type="match status" value="1"/>
</dbReference>
<dbReference type="InterPro" id="IPR012747">
    <property type="entry name" value="MocE_2FeS"/>
</dbReference>
<dbReference type="CDD" id="cd03528">
    <property type="entry name" value="Rieske_RO_ferredoxin"/>
    <property type="match status" value="1"/>
</dbReference>
<organism evidence="8 9">
    <name type="scientific">Rhizobium lusitanum</name>
    <dbReference type="NCBI Taxonomy" id="293958"/>
    <lineage>
        <taxon>Bacteria</taxon>
        <taxon>Pseudomonadati</taxon>
        <taxon>Pseudomonadota</taxon>
        <taxon>Alphaproteobacteria</taxon>
        <taxon>Hyphomicrobiales</taxon>
        <taxon>Rhizobiaceae</taxon>
        <taxon>Rhizobium/Agrobacterium group</taxon>
        <taxon>Rhizobium</taxon>
    </lineage>
</organism>
<proteinExistence type="inferred from homology"/>
<protein>
    <submittedName>
        <fullName evidence="8">Rieske 2Fe-2S domain-containing protein</fullName>
    </submittedName>
</protein>
<gene>
    <name evidence="8" type="ORF">GR212_35815</name>
</gene>
<keyword evidence="3" id="KW-0408">Iron</keyword>
<dbReference type="AlphaFoldDB" id="A0A6L9UFU7"/>
<comment type="cofactor">
    <cofactor evidence="5">
        <name>[2Fe-2S] cluster</name>
        <dbReference type="ChEBI" id="CHEBI:190135"/>
    </cofactor>
</comment>
<evidence type="ECO:0000256" key="2">
    <source>
        <dbReference type="ARBA" id="ARBA00022723"/>
    </source>
</evidence>
<dbReference type="InterPro" id="IPR017941">
    <property type="entry name" value="Rieske_2Fe-2S"/>
</dbReference>
<evidence type="ECO:0000313" key="8">
    <source>
        <dbReference type="EMBL" id="NEI74903.1"/>
    </source>
</evidence>
<dbReference type="Pfam" id="PF00355">
    <property type="entry name" value="Rieske"/>
    <property type="match status" value="1"/>
</dbReference>
<keyword evidence="2" id="KW-0479">Metal-binding</keyword>
<reference evidence="8 9" key="1">
    <citation type="submission" date="2019-12" db="EMBL/GenBank/DDBJ databases">
        <title>Rhizobium genotypes associated with high levels of biological nitrogen fixation by grain legumes in a temperate-maritime cropping system.</title>
        <authorList>
            <person name="Maluk M."/>
            <person name="Francesc Ferrando Molina F."/>
            <person name="Lopez Del Egido L."/>
            <person name="Lafos M."/>
            <person name="Langarica-Fuentes A."/>
            <person name="Gebre Yohannes G."/>
            <person name="Young M.W."/>
            <person name="Martin P."/>
            <person name="Gantlett R."/>
            <person name="Kenicer G."/>
            <person name="Hawes C."/>
            <person name="Begg G.S."/>
            <person name="Quilliam R.S."/>
            <person name="Squire G.R."/>
            <person name="Poole P.S."/>
            <person name="Young P.W."/>
            <person name="Iannetta P.M."/>
            <person name="James E.K."/>
        </authorList>
    </citation>
    <scope>NUCLEOTIDE SEQUENCE [LARGE SCALE GENOMIC DNA]</scope>
    <source>
        <strain evidence="8 9">JHI1118</strain>
    </source>
</reference>
<evidence type="ECO:0000256" key="1">
    <source>
        <dbReference type="ARBA" id="ARBA00022714"/>
    </source>
</evidence>
<keyword evidence="1" id="KW-0001">2Fe-2S</keyword>
<dbReference type="GO" id="GO:0046872">
    <property type="term" value="F:metal ion binding"/>
    <property type="evidence" value="ECO:0007669"/>
    <property type="project" value="UniProtKB-KW"/>
</dbReference>
<feature type="domain" description="Rieske" evidence="7">
    <location>
        <begin position="5"/>
        <end position="101"/>
    </location>
</feature>
<keyword evidence="4" id="KW-0411">Iron-sulfur</keyword>
<evidence type="ECO:0000313" key="9">
    <source>
        <dbReference type="Proteomes" id="UP000483035"/>
    </source>
</evidence>
<evidence type="ECO:0000256" key="5">
    <source>
        <dbReference type="ARBA" id="ARBA00034078"/>
    </source>
</evidence>
<dbReference type="RefSeq" id="WP_163994733.1">
    <property type="nucleotide sequence ID" value="NZ_WUEY01000044.1"/>
</dbReference>
<dbReference type="InterPro" id="IPR036922">
    <property type="entry name" value="Rieske_2Fe-2S_sf"/>
</dbReference>
<dbReference type="Gene3D" id="2.102.10.10">
    <property type="entry name" value="Rieske [2Fe-2S] iron-sulphur domain"/>
    <property type="match status" value="1"/>
</dbReference>
<dbReference type="SUPFAM" id="SSF50022">
    <property type="entry name" value="ISP domain"/>
    <property type="match status" value="1"/>
</dbReference>
<evidence type="ECO:0000256" key="3">
    <source>
        <dbReference type="ARBA" id="ARBA00023004"/>
    </source>
</evidence>